<feature type="transmembrane region" description="Helical" evidence="2">
    <location>
        <begin position="331"/>
        <end position="352"/>
    </location>
</feature>
<dbReference type="InterPro" id="IPR008075">
    <property type="entry name" value="LIMR"/>
</dbReference>
<dbReference type="PRINTS" id="PR01692">
    <property type="entry name" value="LIPOCALINIMR"/>
</dbReference>
<feature type="transmembrane region" description="Helical" evidence="2">
    <location>
        <begin position="225"/>
        <end position="258"/>
    </location>
</feature>
<dbReference type="GeneID" id="106459432"/>
<feature type="transmembrane region" description="Helical" evidence="2">
    <location>
        <begin position="131"/>
        <end position="153"/>
    </location>
</feature>
<feature type="transmembrane region" description="Helical" evidence="2">
    <location>
        <begin position="82"/>
        <end position="105"/>
    </location>
</feature>
<keyword evidence="2" id="KW-0812">Transmembrane</keyword>
<comment type="similarity">
    <text evidence="1">Belongs to the LIMR family.</text>
</comment>
<feature type="transmembrane region" description="Helical" evidence="2">
    <location>
        <begin position="426"/>
        <end position="447"/>
    </location>
</feature>
<accession>A0ABM1SDD6</accession>
<feature type="transmembrane region" description="Helical" evidence="2">
    <location>
        <begin position="41"/>
        <end position="62"/>
    </location>
</feature>
<feature type="transmembrane region" description="Helical" evidence="2">
    <location>
        <begin position="391"/>
        <end position="414"/>
    </location>
</feature>
<evidence type="ECO:0000313" key="3">
    <source>
        <dbReference type="Proteomes" id="UP000694941"/>
    </source>
</evidence>
<sequence>MRYLFSRFLSFCMSYYKKQLESMEEDTELREKLFHDAVREYVIFLLFFLILCLSSYALISTFRKKREELYSGDDEDALVYRISMWMCTFSLGISLGAALLLPISIVSNEVLLFYPNSYYVQWLNSSLIQGLWNYIFLFSNISIFVLLPFAYLFPESEGLPGSKKGIMARVYETFLVLVLLGLLTLGMTYILSALLDTGSIRSFFTDDKWDLHTVFLCVWKYYLPFLYSCVSCLGVLMLLVCTPVGFARLFTVVGGLVIKPKFLRDVHDEYYAALFEEEGLRMRIQNTAYSTAYSCTVQNGTNHLVQKLQETERVRKELEHQTKLSPIRRNLVYPVVMLLLLGLTGISVLMVAHNTLELLVGIRALPLYSKQFSLGISSLSTLGPVGAALEIVLILYLWSASVVGLYTLPLFCRIQPTVHDTSMTQVVGNCAVLLVLSSALPVLTRTLGITNFDLLGEFGRIEWLGNFYIILFYNVVFAGATALCLVTKFTAAMRQELLRRLRFLGNWTLRRENRSFSVNGGNTRLKDE</sequence>
<gene>
    <name evidence="4" type="primary">LOC106459432</name>
</gene>
<reference evidence="4" key="1">
    <citation type="submission" date="2025-08" db="UniProtKB">
        <authorList>
            <consortium name="RefSeq"/>
        </authorList>
    </citation>
    <scope>IDENTIFICATION</scope>
    <source>
        <tissue evidence="4">Muscle</tissue>
    </source>
</reference>
<feature type="transmembrane region" description="Helical" evidence="2">
    <location>
        <begin position="467"/>
        <end position="491"/>
    </location>
</feature>
<name>A0ABM1SDD6_LIMPO</name>
<feature type="transmembrane region" description="Helical" evidence="2">
    <location>
        <begin position="174"/>
        <end position="195"/>
    </location>
</feature>
<keyword evidence="2" id="KW-1133">Transmembrane helix</keyword>
<evidence type="ECO:0000313" key="4">
    <source>
        <dbReference type="RefSeq" id="XP_022241641.1"/>
    </source>
</evidence>
<keyword evidence="3" id="KW-1185">Reference proteome</keyword>
<dbReference type="PANTHER" id="PTHR12625">
    <property type="entry name" value="LIPOCALIN-1 INTERACTING MEMBRANE RECEPTOR LIMR"/>
    <property type="match status" value="1"/>
</dbReference>
<evidence type="ECO:0000256" key="2">
    <source>
        <dbReference type="SAM" id="Phobius"/>
    </source>
</evidence>
<proteinExistence type="inferred from homology"/>
<dbReference type="RefSeq" id="XP_022241641.1">
    <property type="nucleotide sequence ID" value="XM_022385933.1"/>
</dbReference>
<protein>
    <submittedName>
        <fullName evidence="4">Protein LMBR1L-like isoform X1</fullName>
    </submittedName>
</protein>
<organism evidence="3 4">
    <name type="scientific">Limulus polyphemus</name>
    <name type="common">Atlantic horseshoe crab</name>
    <dbReference type="NCBI Taxonomy" id="6850"/>
    <lineage>
        <taxon>Eukaryota</taxon>
        <taxon>Metazoa</taxon>
        <taxon>Ecdysozoa</taxon>
        <taxon>Arthropoda</taxon>
        <taxon>Chelicerata</taxon>
        <taxon>Merostomata</taxon>
        <taxon>Xiphosura</taxon>
        <taxon>Limulidae</taxon>
        <taxon>Limulus</taxon>
    </lineage>
</organism>
<dbReference type="InterPro" id="IPR006876">
    <property type="entry name" value="LMBR1-like_membr_prot"/>
</dbReference>
<keyword evidence="2" id="KW-0472">Membrane</keyword>
<dbReference type="Pfam" id="PF04791">
    <property type="entry name" value="LMBR1"/>
    <property type="match status" value="2"/>
</dbReference>
<dbReference type="PANTHER" id="PTHR12625:SF0">
    <property type="entry name" value="PROTEIN LILIPOD"/>
    <property type="match status" value="1"/>
</dbReference>
<dbReference type="Proteomes" id="UP000694941">
    <property type="component" value="Unplaced"/>
</dbReference>
<evidence type="ECO:0000256" key="1">
    <source>
        <dbReference type="ARBA" id="ARBA00010487"/>
    </source>
</evidence>